<gene>
    <name evidence="2" type="ORF">EV421DRAFT_2034288</name>
</gene>
<dbReference type="SUPFAM" id="SSF81383">
    <property type="entry name" value="F-box domain"/>
    <property type="match status" value="1"/>
</dbReference>
<dbReference type="InterPro" id="IPR001810">
    <property type="entry name" value="F-box_dom"/>
</dbReference>
<dbReference type="PROSITE" id="PS50181">
    <property type="entry name" value="FBOX"/>
    <property type="match status" value="1"/>
</dbReference>
<evidence type="ECO:0000313" key="2">
    <source>
        <dbReference type="EMBL" id="KAK0445784.1"/>
    </source>
</evidence>
<dbReference type="InterPro" id="IPR036047">
    <property type="entry name" value="F-box-like_dom_sf"/>
</dbReference>
<dbReference type="EMBL" id="JAUEPT010000015">
    <property type="protein sequence ID" value="KAK0445784.1"/>
    <property type="molecule type" value="Genomic_DNA"/>
</dbReference>
<evidence type="ECO:0000259" key="1">
    <source>
        <dbReference type="PROSITE" id="PS50181"/>
    </source>
</evidence>
<dbReference type="CDD" id="cd09917">
    <property type="entry name" value="F-box_SF"/>
    <property type="match status" value="1"/>
</dbReference>
<organism evidence="2 3">
    <name type="scientific">Armillaria borealis</name>
    <dbReference type="NCBI Taxonomy" id="47425"/>
    <lineage>
        <taxon>Eukaryota</taxon>
        <taxon>Fungi</taxon>
        <taxon>Dikarya</taxon>
        <taxon>Basidiomycota</taxon>
        <taxon>Agaricomycotina</taxon>
        <taxon>Agaricomycetes</taxon>
        <taxon>Agaricomycetidae</taxon>
        <taxon>Agaricales</taxon>
        <taxon>Marasmiineae</taxon>
        <taxon>Physalacriaceae</taxon>
        <taxon>Armillaria</taxon>
    </lineage>
</organism>
<proteinExistence type="predicted"/>
<dbReference type="AlphaFoldDB" id="A0AA39JNG8"/>
<evidence type="ECO:0000313" key="3">
    <source>
        <dbReference type="Proteomes" id="UP001175226"/>
    </source>
</evidence>
<name>A0AA39JNG8_9AGAR</name>
<comment type="caution">
    <text evidence="2">The sequence shown here is derived from an EMBL/GenBank/DDBJ whole genome shotgun (WGS) entry which is preliminary data.</text>
</comment>
<accession>A0AA39JNG8</accession>
<feature type="domain" description="F-box" evidence="1">
    <location>
        <begin position="11"/>
        <end position="56"/>
    </location>
</feature>
<keyword evidence="3" id="KW-1185">Reference proteome</keyword>
<reference evidence="2" key="1">
    <citation type="submission" date="2023-06" db="EMBL/GenBank/DDBJ databases">
        <authorList>
            <consortium name="Lawrence Berkeley National Laboratory"/>
            <person name="Ahrendt S."/>
            <person name="Sahu N."/>
            <person name="Indic B."/>
            <person name="Wong-Bajracharya J."/>
            <person name="Merenyi Z."/>
            <person name="Ke H.-M."/>
            <person name="Monk M."/>
            <person name="Kocsube S."/>
            <person name="Drula E."/>
            <person name="Lipzen A."/>
            <person name="Balint B."/>
            <person name="Henrissat B."/>
            <person name="Andreopoulos B."/>
            <person name="Martin F.M."/>
            <person name="Harder C.B."/>
            <person name="Rigling D."/>
            <person name="Ford K.L."/>
            <person name="Foster G.D."/>
            <person name="Pangilinan J."/>
            <person name="Papanicolaou A."/>
            <person name="Barry K."/>
            <person name="LaButti K."/>
            <person name="Viragh M."/>
            <person name="Koriabine M."/>
            <person name="Yan M."/>
            <person name="Riley R."/>
            <person name="Champramary S."/>
            <person name="Plett K.L."/>
            <person name="Tsai I.J."/>
            <person name="Slot J."/>
            <person name="Sipos G."/>
            <person name="Plett J."/>
            <person name="Nagy L.G."/>
            <person name="Grigoriev I.V."/>
        </authorList>
    </citation>
    <scope>NUCLEOTIDE SEQUENCE</scope>
    <source>
        <strain evidence="2">FPL87.14</strain>
    </source>
</reference>
<protein>
    <recommendedName>
        <fullName evidence="1">F-box domain-containing protein</fullName>
    </recommendedName>
</protein>
<dbReference type="Proteomes" id="UP001175226">
    <property type="component" value="Unassembled WGS sequence"/>
</dbReference>
<sequence length="386" mass="44922">MPPGFSFFQPRRVFLDLPPEVYALILSYLSPLDVIRFGGVDQKRKTIVESYFWSEFIQLMVSYFSEKELLEFRLIQAKTGTLISGSTALQFLQRTTYPNSDLDIYTPFRYGREVGEFLLRIGYQFCPRASQTKPFHEITEDIIHEVADDEIYVCRGIIQVFDFHRNGKKIQVMSARNSPMDIILAYHCTTVMNIITATHTYSLYPRTTFHQKRGLIISTNGSSQDAGRQKYIDRGWDLFSELTVFEVTNPYSEFQAHSLRWVGDRRCLSVKLPPMELPFAPYPVTVNSWQMTYGWNCTVKIERESVDTDRFEFCVFQGAKLCRVLDRLEDLWTTALDKHRLKTVDDVFAAIVERYYKRCTSVSSTDAALEWLEEPTVSLEMLDDIF</sequence>